<accession>A0AAV5TY67</accession>
<comment type="caution">
    <text evidence="3">The sequence shown here is derived from an EMBL/GenBank/DDBJ whole genome shotgun (WGS) entry which is preliminary data.</text>
</comment>
<dbReference type="Proteomes" id="UP001432027">
    <property type="component" value="Unassembled WGS sequence"/>
</dbReference>
<keyword evidence="4" id="KW-1185">Reference proteome</keyword>
<dbReference type="InterPro" id="IPR045237">
    <property type="entry name" value="COPS7/eIF3m"/>
</dbReference>
<gene>
    <name evidence="3" type="ORF">PENTCL1PPCAC_21222</name>
</gene>
<feature type="region of interest" description="Disordered" evidence="2">
    <location>
        <begin position="218"/>
        <end position="242"/>
    </location>
</feature>
<dbReference type="PANTHER" id="PTHR15350">
    <property type="entry name" value="COP9 SIGNALOSOME COMPLEX SUBUNIT 7/DENDRITIC CELL PROTEIN GA17"/>
    <property type="match status" value="1"/>
</dbReference>
<evidence type="ECO:0000313" key="4">
    <source>
        <dbReference type="Proteomes" id="UP001432027"/>
    </source>
</evidence>
<sequence>FQIPVMSISASDLIQYKGHYGDLIEKTNCPETRAVIAALAYGSLTDIPEKRIKELPLEVLDYLSRVSLVNAVTTHGRTLSYDLLLSLLRLPSDSSLESLVIDAIYEGVCQATMDSAARTITVSSWCARECDPSKIGSMVSILDQWMNRSTEVKREGERDGRIRGERSEGYVPYSSQIKDELLAARVAMEEEYKEGGFGKGGGRSNSRATPMQSLSEMLMPLGSNNGRMRQGGGRFRGGRTGK</sequence>
<evidence type="ECO:0000256" key="2">
    <source>
        <dbReference type="SAM" id="MobiDB-lite"/>
    </source>
</evidence>
<keyword evidence="1" id="KW-0736">Signalosome</keyword>
<protein>
    <recommendedName>
        <fullName evidence="5">PCI domain-containing protein</fullName>
    </recommendedName>
</protein>
<organism evidence="3 4">
    <name type="scientific">Pristionchus entomophagus</name>
    <dbReference type="NCBI Taxonomy" id="358040"/>
    <lineage>
        <taxon>Eukaryota</taxon>
        <taxon>Metazoa</taxon>
        <taxon>Ecdysozoa</taxon>
        <taxon>Nematoda</taxon>
        <taxon>Chromadorea</taxon>
        <taxon>Rhabditida</taxon>
        <taxon>Rhabditina</taxon>
        <taxon>Diplogasteromorpha</taxon>
        <taxon>Diplogasteroidea</taxon>
        <taxon>Neodiplogasteridae</taxon>
        <taxon>Pristionchus</taxon>
    </lineage>
</organism>
<dbReference type="PANTHER" id="PTHR15350:SF5">
    <property type="entry name" value="COP9 SIGNALOSOME COMPLEX SUBUNIT 7"/>
    <property type="match status" value="1"/>
</dbReference>
<proteinExistence type="predicted"/>
<evidence type="ECO:0008006" key="5">
    <source>
        <dbReference type="Google" id="ProtNLM"/>
    </source>
</evidence>
<reference evidence="3" key="1">
    <citation type="submission" date="2023-10" db="EMBL/GenBank/DDBJ databases">
        <title>Genome assembly of Pristionchus species.</title>
        <authorList>
            <person name="Yoshida K."/>
            <person name="Sommer R.J."/>
        </authorList>
    </citation>
    <scope>NUCLEOTIDE SEQUENCE</scope>
    <source>
        <strain evidence="3">RS0144</strain>
    </source>
</reference>
<dbReference type="AlphaFoldDB" id="A0AAV5TY67"/>
<dbReference type="GO" id="GO:0008180">
    <property type="term" value="C:COP9 signalosome"/>
    <property type="evidence" value="ECO:0007669"/>
    <property type="project" value="UniProtKB-KW"/>
</dbReference>
<dbReference type="EMBL" id="BTSX01000005">
    <property type="protein sequence ID" value="GMS99047.1"/>
    <property type="molecule type" value="Genomic_DNA"/>
</dbReference>
<name>A0AAV5TY67_9BILA</name>
<feature type="non-terminal residue" evidence="3">
    <location>
        <position position="1"/>
    </location>
</feature>
<evidence type="ECO:0000256" key="1">
    <source>
        <dbReference type="ARBA" id="ARBA00022790"/>
    </source>
</evidence>
<evidence type="ECO:0000313" key="3">
    <source>
        <dbReference type="EMBL" id="GMS99047.1"/>
    </source>
</evidence>